<dbReference type="AlphaFoldDB" id="A0AAD7WFH4"/>
<dbReference type="Proteomes" id="UP001221898">
    <property type="component" value="Unassembled WGS sequence"/>
</dbReference>
<protein>
    <submittedName>
        <fullName evidence="1">Uncharacterized protein</fullName>
    </submittedName>
</protein>
<reference evidence="1" key="1">
    <citation type="journal article" date="2023" name="Science">
        <title>Genome structures resolve the early diversification of teleost fishes.</title>
        <authorList>
            <person name="Parey E."/>
            <person name="Louis A."/>
            <person name="Montfort J."/>
            <person name="Bouchez O."/>
            <person name="Roques C."/>
            <person name="Iampietro C."/>
            <person name="Lluch J."/>
            <person name="Castinel A."/>
            <person name="Donnadieu C."/>
            <person name="Desvignes T."/>
            <person name="Floi Bucao C."/>
            <person name="Jouanno E."/>
            <person name="Wen M."/>
            <person name="Mejri S."/>
            <person name="Dirks R."/>
            <person name="Jansen H."/>
            <person name="Henkel C."/>
            <person name="Chen W.J."/>
            <person name="Zahm M."/>
            <person name="Cabau C."/>
            <person name="Klopp C."/>
            <person name="Thompson A.W."/>
            <person name="Robinson-Rechavi M."/>
            <person name="Braasch I."/>
            <person name="Lecointre G."/>
            <person name="Bobe J."/>
            <person name="Postlethwait J.H."/>
            <person name="Berthelot C."/>
            <person name="Roest Crollius H."/>
            <person name="Guiguen Y."/>
        </authorList>
    </citation>
    <scope>NUCLEOTIDE SEQUENCE</scope>
    <source>
        <strain evidence="1">NC1722</strain>
    </source>
</reference>
<name>A0AAD7WFH4_9TELE</name>
<dbReference type="EMBL" id="JAINUG010000123">
    <property type="protein sequence ID" value="KAJ8394680.1"/>
    <property type="molecule type" value="Genomic_DNA"/>
</dbReference>
<proteinExistence type="predicted"/>
<evidence type="ECO:0000313" key="2">
    <source>
        <dbReference type="Proteomes" id="UP001221898"/>
    </source>
</evidence>
<sequence length="97" mass="11070">MGSLITAALWDTMKSLSNPPLHLPAELHLRANAESWKLGPPPRHCWARRLRPHTPPCPGRKQRKHTSLFKYLQWEQLTERSPAVLLGSMGIPQMTRS</sequence>
<comment type="caution">
    <text evidence="1">The sequence shown here is derived from an EMBL/GenBank/DDBJ whole genome shotgun (WGS) entry which is preliminary data.</text>
</comment>
<evidence type="ECO:0000313" key="1">
    <source>
        <dbReference type="EMBL" id="KAJ8394680.1"/>
    </source>
</evidence>
<gene>
    <name evidence="1" type="ORF">AAFF_G00042800</name>
</gene>
<keyword evidence="2" id="KW-1185">Reference proteome</keyword>
<accession>A0AAD7WFH4</accession>
<organism evidence="1 2">
    <name type="scientific">Aldrovandia affinis</name>
    <dbReference type="NCBI Taxonomy" id="143900"/>
    <lineage>
        <taxon>Eukaryota</taxon>
        <taxon>Metazoa</taxon>
        <taxon>Chordata</taxon>
        <taxon>Craniata</taxon>
        <taxon>Vertebrata</taxon>
        <taxon>Euteleostomi</taxon>
        <taxon>Actinopterygii</taxon>
        <taxon>Neopterygii</taxon>
        <taxon>Teleostei</taxon>
        <taxon>Notacanthiformes</taxon>
        <taxon>Halosauridae</taxon>
        <taxon>Aldrovandia</taxon>
    </lineage>
</organism>